<protein>
    <submittedName>
        <fullName evidence="1">Uncharacterized protein</fullName>
    </submittedName>
</protein>
<proteinExistence type="predicted"/>
<gene>
    <name evidence="1" type="ORF">Lfee_1294</name>
    <name evidence="2" type="ORF">NCTC12022_03550</name>
</gene>
<reference evidence="2 4" key="2">
    <citation type="submission" date="2018-06" db="EMBL/GenBank/DDBJ databases">
        <authorList>
            <consortium name="Pathogen Informatics"/>
            <person name="Doyle S."/>
        </authorList>
    </citation>
    <scope>NUCLEOTIDE SEQUENCE [LARGE SCALE GENOMIC DNA]</scope>
    <source>
        <strain evidence="2 4">NCTC12022</strain>
    </source>
</reference>
<organism evidence="1 3">
    <name type="scientific">Legionella feeleii</name>
    <dbReference type="NCBI Taxonomy" id="453"/>
    <lineage>
        <taxon>Bacteria</taxon>
        <taxon>Pseudomonadati</taxon>
        <taxon>Pseudomonadota</taxon>
        <taxon>Gammaproteobacteria</taxon>
        <taxon>Legionellales</taxon>
        <taxon>Legionellaceae</taxon>
        <taxon>Legionella</taxon>
    </lineage>
</organism>
<dbReference type="AlphaFoldDB" id="A0A0W0TXE3"/>
<dbReference type="PATRIC" id="fig|453.4.peg.1406"/>
<name>A0A0W0TXE3_9GAMM</name>
<dbReference type="Proteomes" id="UP000251942">
    <property type="component" value="Unassembled WGS sequence"/>
</dbReference>
<dbReference type="Proteomes" id="UP000054698">
    <property type="component" value="Unassembled WGS sequence"/>
</dbReference>
<evidence type="ECO:0000313" key="2">
    <source>
        <dbReference type="EMBL" id="SPX62783.1"/>
    </source>
</evidence>
<dbReference type="EMBL" id="UASS01000040">
    <property type="protein sequence ID" value="SPX62783.1"/>
    <property type="molecule type" value="Genomic_DNA"/>
</dbReference>
<accession>A0A0W0TXE3</accession>
<evidence type="ECO:0000313" key="3">
    <source>
        <dbReference type="Proteomes" id="UP000054698"/>
    </source>
</evidence>
<evidence type="ECO:0000313" key="1">
    <source>
        <dbReference type="EMBL" id="KTD00087.1"/>
    </source>
</evidence>
<reference evidence="1 3" key="1">
    <citation type="submission" date="2015-11" db="EMBL/GenBank/DDBJ databases">
        <title>Genomic analysis of 38 Legionella species identifies large and diverse effector repertoires.</title>
        <authorList>
            <person name="Burstein D."/>
            <person name="Amaro F."/>
            <person name="Zusman T."/>
            <person name="Lifshitz Z."/>
            <person name="Cohen O."/>
            <person name="Gilbert J.A."/>
            <person name="Pupko T."/>
            <person name="Shuman H.A."/>
            <person name="Segal G."/>
        </authorList>
    </citation>
    <scope>NUCLEOTIDE SEQUENCE [LARGE SCALE GENOMIC DNA]</scope>
    <source>
        <strain evidence="1 3">WO-44C</strain>
    </source>
</reference>
<keyword evidence="3" id="KW-1185">Reference proteome</keyword>
<sequence length="62" mass="7150">MTIDCYLIRFGDMVNNESLAEKMRANTKEQVKPVFEAEAMTAFVNPMVEMKKLLVIFCKMSI</sequence>
<evidence type="ECO:0000313" key="4">
    <source>
        <dbReference type="Proteomes" id="UP000251942"/>
    </source>
</evidence>
<dbReference type="EMBL" id="LNYB01000046">
    <property type="protein sequence ID" value="KTD00087.1"/>
    <property type="molecule type" value="Genomic_DNA"/>
</dbReference>